<sequence>MRGTKRWGREQRPLGKRRTTVAQPGPRTRLMVLNVSAASFGRSKVPTKNDSRSELTEIRRTCEELRECEGTELFRSMPLCRAPLIPSPCPTAHVRVYIEVRILVNEVSLDYCDAPATLVPLDVYRDLEVELAAFFSLDESNASKKQRDEKIIDRRNKSKETTKKCLRTHKKDKRITSFHKDSQHHNFVASDR</sequence>
<dbReference type="AlphaFoldDB" id="E2A6F3"/>
<protein>
    <submittedName>
        <fullName evidence="2">Uncharacterized protein</fullName>
    </submittedName>
</protein>
<feature type="region of interest" description="Disordered" evidence="1">
    <location>
        <begin position="146"/>
        <end position="166"/>
    </location>
</feature>
<proteinExistence type="predicted"/>
<dbReference type="InParanoid" id="E2A6F3"/>
<accession>E2A6F3</accession>
<feature type="region of interest" description="Disordered" evidence="1">
    <location>
        <begin position="1"/>
        <end position="25"/>
    </location>
</feature>
<feature type="compositionally biased region" description="Basic and acidic residues" evidence="1">
    <location>
        <begin position="146"/>
        <end position="163"/>
    </location>
</feature>
<gene>
    <name evidence="2" type="ORF">EAG_09928</name>
</gene>
<dbReference type="EMBL" id="GL437123">
    <property type="protein sequence ID" value="EFN71038.1"/>
    <property type="molecule type" value="Genomic_DNA"/>
</dbReference>
<evidence type="ECO:0000313" key="3">
    <source>
        <dbReference type="Proteomes" id="UP000000311"/>
    </source>
</evidence>
<reference evidence="2 3" key="1">
    <citation type="journal article" date="2010" name="Science">
        <title>Genomic comparison of the ants Camponotus floridanus and Harpegnathos saltator.</title>
        <authorList>
            <person name="Bonasio R."/>
            <person name="Zhang G."/>
            <person name="Ye C."/>
            <person name="Mutti N.S."/>
            <person name="Fang X."/>
            <person name="Qin N."/>
            <person name="Donahue G."/>
            <person name="Yang P."/>
            <person name="Li Q."/>
            <person name="Li C."/>
            <person name="Zhang P."/>
            <person name="Huang Z."/>
            <person name="Berger S.L."/>
            <person name="Reinberg D."/>
            <person name="Wang J."/>
            <person name="Liebig J."/>
        </authorList>
    </citation>
    <scope>NUCLEOTIDE SEQUENCE [LARGE SCALE GENOMIC DNA]</scope>
    <source>
        <strain evidence="3">C129</strain>
    </source>
</reference>
<evidence type="ECO:0000256" key="1">
    <source>
        <dbReference type="SAM" id="MobiDB-lite"/>
    </source>
</evidence>
<dbReference type="Proteomes" id="UP000000311">
    <property type="component" value="Unassembled WGS sequence"/>
</dbReference>
<name>E2A6F3_CAMFO</name>
<evidence type="ECO:0000313" key="2">
    <source>
        <dbReference type="EMBL" id="EFN71038.1"/>
    </source>
</evidence>
<keyword evidence="3" id="KW-1185">Reference proteome</keyword>
<organism evidence="3">
    <name type="scientific">Camponotus floridanus</name>
    <name type="common">Florida carpenter ant</name>
    <dbReference type="NCBI Taxonomy" id="104421"/>
    <lineage>
        <taxon>Eukaryota</taxon>
        <taxon>Metazoa</taxon>
        <taxon>Ecdysozoa</taxon>
        <taxon>Arthropoda</taxon>
        <taxon>Hexapoda</taxon>
        <taxon>Insecta</taxon>
        <taxon>Pterygota</taxon>
        <taxon>Neoptera</taxon>
        <taxon>Endopterygota</taxon>
        <taxon>Hymenoptera</taxon>
        <taxon>Apocrita</taxon>
        <taxon>Aculeata</taxon>
        <taxon>Formicoidea</taxon>
        <taxon>Formicidae</taxon>
        <taxon>Formicinae</taxon>
        <taxon>Camponotus</taxon>
    </lineage>
</organism>